<dbReference type="Proteomes" id="UP001479606">
    <property type="component" value="Unassembled WGS sequence"/>
</dbReference>
<dbReference type="SUPFAM" id="SSF56112">
    <property type="entry name" value="Protein kinase-like (PK-like)"/>
    <property type="match status" value="1"/>
</dbReference>
<dbReference type="InterPro" id="IPR011009">
    <property type="entry name" value="Kinase-like_dom_sf"/>
</dbReference>
<dbReference type="InterPro" id="IPR000719">
    <property type="entry name" value="Prot_kinase_dom"/>
</dbReference>
<reference evidence="6 7" key="1">
    <citation type="journal article" date="2018" name="Arch. Microbiol.">
        <title>Hymenobacter segetis sp. nov., isolated from soil.</title>
        <authorList>
            <person name="Ten L.N."/>
            <person name="Lim S.J."/>
            <person name="Kim B.O."/>
            <person name="Kang I.K."/>
            <person name="Jung H.Y."/>
        </authorList>
    </citation>
    <scope>NUCLEOTIDE SEQUENCE [LARGE SCALE GENOMIC DNA]</scope>
    <source>
        <strain evidence="6 7">S7-3-11</strain>
    </source>
</reference>
<dbReference type="EC" id="2.7.11.1" evidence="6"/>
<evidence type="ECO:0000313" key="7">
    <source>
        <dbReference type="Proteomes" id="UP001479606"/>
    </source>
</evidence>
<gene>
    <name evidence="6" type="ORF">AAFH49_14385</name>
</gene>
<sequence>MKAQRFYLSQGVSVREHEDEFYIETLKNEYKINRTIATFIGLLDAPKTAPELTTGLQALITGASAAVVEPLVAKFLKDLHRLDVVRREGEADLVPRAALYEPGAQLGQYLITELLSLHDDVQVYRATDGETGQPVVLKLFSHKPESIRPDTHLDDDFEQFQQEFDIMRALPAHPGICLLHAYHTEPYHYAVLEYLPGASLSEAARNVNICEATATELATQILSALAHLHGHGIVHGDIHARNFVVDADRVTMIDFGYAYRVGISEREQLICRGGVPTYMAPERIKQHNYKFSKQAADFRAEVYQIALVIFKLYHKELPFAGETWLERAASIATYDFSLHFSPSVPHEQVLLHALQKDPQARYASGQELLAAWQQALAVEMPALAVTP</sequence>
<dbReference type="PANTHER" id="PTHR43289">
    <property type="entry name" value="MITOGEN-ACTIVATED PROTEIN KINASE KINASE KINASE 20-RELATED"/>
    <property type="match status" value="1"/>
</dbReference>
<evidence type="ECO:0000256" key="4">
    <source>
        <dbReference type="ARBA" id="ARBA00022840"/>
    </source>
</evidence>
<evidence type="ECO:0000259" key="5">
    <source>
        <dbReference type="PROSITE" id="PS50011"/>
    </source>
</evidence>
<evidence type="ECO:0000256" key="1">
    <source>
        <dbReference type="ARBA" id="ARBA00022679"/>
    </source>
</evidence>
<keyword evidence="7" id="KW-1185">Reference proteome</keyword>
<dbReference type="GO" id="GO:0004674">
    <property type="term" value="F:protein serine/threonine kinase activity"/>
    <property type="evidence" value="ECO:0007669"/>
    <property type="project" value="UniProtKB-EC"/>
</dbReference>
<keyword evidence="3 6" id="KW-0418">Kinase</keyword>
<comment type="caution">
    <text evidence="6">The sequence shown here is derived from an EMBL/GenBank/DDBJ whole genome shotgun (WGS) entry which is preliminary data.</text>
</comment>
<keyword evidence="4" id="KW-0067">ATP-binding</keyword>
<dbReference type="PROSITE" id="PS50011">
    <property type="entry name" value="PROTEIN_KINASE_DOM"/>
    <property type="match status" value="1"/>
</dbReference>
<dbReference type="RefSeq" id="WP_342299199.1">
    <property type="nucleotide sequence ID" value="NZ_JBCEVZ010000036.1"/>
</dbReference>
<dbReference type="Pfam" id="PF00069">
    <property type="entry name" value="Pkinase"/>
    <property type="match status" value="1"/>
</dbReference>
<dbReference type="EMBL" id="JBCEVZ010000036">
    <property type="protein sequence ID" value="MEL5995403.1"/>
    <property type="molecule type" value="Genomic_DNA"/>
</dbReference>
<name>A0ABU9M0H4_9BACT</name>
<protein>
    <submittedName>
        <fullName evidence="6">Serine/threonine-protein kinase</fullName>
        <ecNumber evidence="6">2.7.11.1</ecNumber>
    </submittedName>
</protein>
<dbReference type="CDD" id="cd14014">
    <property type="entry name" value="STKc_PknB_like"/>
    <property type="match status" value="1"/>
</dbReference>
<keyword evidence="2" id="KW-0547">Nucleotide-binding</keyword>
<organism evidence="6 7">
    <name type="scientific">Hymenobacter segetis</name>
    <dbReference type="NCBI Taxonomy" id="2025509"/>
    <lineage>
        <taxon>Bacteria</taxon>
        <taxon>Pseudomonadati</taxon>
        <taxon>Bacteroidota</taxon>
        <taxon>Cytophagia</taxon>
        <taxon>Cytophagales</taxon>
        <taxon>Hymenobacteraceae</taxon>
        <taxon>Hymenobacter</taxon>
    </lineage>
</organism>
<feature type="domain" description="Protein kinase" evidence="5">
    <location>
        <begin position="109"/>
        <end position="376"/>
    </location>
</feature>
<keyword evidence="1 6" id="KW-0808">Transferase</keyword>
<dbReference type="Gene3D" id="1.10.510.10">
    <property type="entry name" value="Transferase(Phosphotransferase) domain 1"/>
    <property type="match status" value="1"/>
</dbReference>
<evidence type="ECO:0000313" key="6">
    <source>
        <dbReference type="EMBL" id="MEL5995403.1"/>
    </source>
</evidence>
<accession>A0ABU9M0H4</accession>
<dbReference type="PANTHER" id="PTHR43289:SF6">
    <property type="entry name" value="SERINE_THREONINE-PROTEIN KINASE NEKL-3"/>
    <property type="match status" value="1"/>
</dbReference>
<evidence type="ECO:0000256" key="2">
    <source>
        <dbReference type="ARBA" id="ARBA00022741"/>
    </source>
</evidence>
<proteinExistence type="predicted"/>
<evidence type="ECO:0000256" key="3">
    <source>
        <dbReference type="ARBA" id="ARBA00022777"/>
    </source>
</evidence>